<dbReference type="Proteomes" id="UP000287651">
    <property type="component" value="Unassembled WGS sequence"/>
</dbReference>
<dbReference type="AlphaFoldDB" id="A0A444FN76"/>
<gene>
    <name evidence="1" type="ORF">B296_00026057</name>
</gene>
<sequence length="119" mass="14008">MSYHNVFLHYNRFFTLETTSMEIFCEARKCLNLRRRLSFFVNQEKCVRFDISDATEEQSLSSELHMLESQREQVRCLHQDAQREHHQKFVDLVSQGMGAAHEDRLPELSLCSSGIPPPY</sequence>
<reference evidence="1 2" key="1">
    <citation type="journal article" date="2014" name="Agronomy (Basel)">
        <title>A Draft Genome Sequence for Ensete ventricosum, the Drought-Tolerant Tree Against Hunger.</title>
        <authorList>
            <person name="Harrison J."/>
            <person name="Moore K.A."/>
            <person name="Paszkiewicz K."/>
            <person name="Jones T."/>
            <person name="Grant M."/>
            <person name="Ambacheew D."/>
            <person name="Muzemil S."/>
            <person name="Studholme D.J."/>
        </authorList>
    </citation>
    <scope>NUCLEOTIDE SEQUENCE [LARGE SCALE GENOMIC DNA]</scope>
</reference>
<proteinExistence type="predicted"/>
<dbReference type="EMBL" id="AMZH03002369">
    <property type="protein sequence ID" value="RRT75815.1"/>
    <property type="molecule type" value="Genomic_DNA"/>
</dbReference>
<protein>
    <submittedName>
        <fullName evidence="1">Uncharacterized protein</fullName>
    </submittedName>
</protein>
<evidence type="ECO:0000313" key="1">
    <source>
        <dbReference type="EMBL" id="RRT75815.1"/>
    </source>
</evidence>
<evidence type="ECO:0000313" key="2">
    <source>
        <dbReference type="Proteomes" id="UP000287651"/>
    </source>
</evidence>
<comment type="caution">
    <text evidence="1">The sequence shown here is derived from an EMBL/GenBank/DDBJ whole genome shotgun (WGS) entry which is preliminary data.</text>
</comment>
<organism evidence="1 2">
    <name type="scientific">Ensete ventricosum</name>
    <name type="common">Abyssinian banana</name>
    <name type="synonym">Musa ensete</name>
    <dbReference type="NCBI Taxonomy" id="4639"/>
    <lineage>
        <taxon>Eukaryota</taxon>
        <taxon>Viridiplantae</taxon>
        <taxon>Streptophyta</taxon>
        <taxon>Embryophyta</taxon>
        <taxon>Tracheophyta</taxon>
        <taxon>Spermatophyta</taxon>
        <taxon>Magnoliopsida</taxon>
        <taxon>Liliopsida</taxon>
        <taxon>Zingiberales</taxon>
        <taxon>Musaceae</taxon>
        <taxon>Ensete</taxon>
    </lineage>
</organism>
<name>A0A444FN76_ENSVE</name>
<accession>A0A444FN76</accession>